<proteinExistence type="predicted"/>
<reference evidence="1" key="1">
    <citation type="submission" date="2021-02" db="EMBL/GenBank/DDBJ databases">
        <authorList>
            <person name="Bekaert M."/>
        </authorList>
    </citation>
    <scope>NUCLEOTIDE SEQUENCE</scope>
    <source>
        <strain evidence="1">IoA-00</strain>
    </source>
</reference>
<keyword evidence="2" id="KW-1185">Reference proteome</keyword>
<dbReference type="OrthoDB" id="5981048at2759"/>
<sequence length="132" mass="14923">MSLNGHFVAIFIMKKGMKSLIRREGVTLNINYFEITLKVGRSISCSPWSISPSRSPTFPKEEPNLSPYEHLSKITFLIKRSTFGRTGWKVMPEDIDIDMNRLPDSLLANIMGILREAELSGKAVPEKITLNL</sequence>
<name>A0A7R8D3Q4_LEPSM</name>
<gene>
    <name evidence="1" type="ORF">LSAA_14040</name>
</gene>
<evidence type="ECO:0000313" key="1">
    <source>
        <dbReference type="EMBL" id="CAF3018951.1"/>
    </source>
</evidence>
<accession>A0A7R8D3Q4</accession>
<dbReference type="EMBL" id="HG994587">
    <property type="protein sequence ID" value="CAF3018951.1"/>
    <property type="molecule type" value="Genomic_DNA"/>
</dbReference>
<dbReference type="AlphaFoldDB" id="A0A7R8D3Q4"/>
<organism evidence="1 2">
    <name type="scientific">Lepeophtheirus salmonis</name>
    <name type="common">Salmon louse</name>
    <name type="synonym">Caligus salmonis</name>
    <dbReference type="NCBI Taxonomy" id="72036"/>
    <lineage>
        <taxon>Eukaryota</taxon>
        <taxon>Metazoa</taxon>
        <taxon>Ecdysozoa</taxon>
        <taxon>Arthropoda</taxon>
        <taxon>Crustacea</taxon>
        <taxon>Multicrustacea</taxon>
        <taxon>Hexanauplia</taxon>
        <taxon>Copepoda</taxon>
        <taxon>Siphonostomatoida</taxon>
        <taxon>Caligidae</taxon>
        <taxon>Lepeophtheirus</taxon>
    </lineage>
</organism>
<evidence type="ECO:0000313" key="2">
    <source>
        <dbReference type="Proteomes" id="UP000675881"/>
    </source>
</evidence>
<dbReference type="Proteomes" id="UP000675881">
    <property type="component" value="Chromosome 8"/>
</dbReference>
<protein>
    <submittedName>
        <fullName evidence="1">(salmon louse) hypothetical protein</fullName>
    </submittedName>
</protein>